<evidence type="ECO:0000259" key="6">
    <source>
        <dbReference type="Pfam" id="PF26002"/>
    </source>
</evidence>
<dbReference type="EMBL" id="BMLT01000002">
    <property type="protein sequence ID" value="GGO78770.1"/>
    <property type="molecule type" value="Genomic_DNA"/>
</dbReference>
<dbReference type="PANTHER" id="PTHR30386">
    <property type="entry name" value="MEMBRANE FUSION SUBUNIT OF EMRAB-TOLC MULTIDRUG EFFLUX PUMP"/>
    <property type="match status" value="1"/>
</dbReference>
<dbReference type="Pfam" id="PF26002">
    <property type="entry name" value="Beta-barrel_AprE"/>
    <property type="match status" value="1"/>
</dbReference>
<feature type="coiled-coil region" evidence="5">
    <location>
        <begin position="156"/>
        <end position="250"/>
    </location>
</feature>
<name>A0A917Z9C7_9GAMM</name>
<dbReference type="PANTHER" id="PTHR30386:SF26">
    <property type="entry name" value="TRANSPORT PROTEIN COMB"/>
    <property type="match status" value="1"/>
</dbReference>
<protein>
    <submittedName>
        <fullName evidence="7">Secretion protein</fullName>
    </submittedName>
</protein>
<feature type="domain" description="AprE-like beta-barrel" evidence="6">
    <location>
        <begin position="285"/>
        <end position="377"/>
    </location>
</feature>
<dbReference type="GO" id="GO:0016020">
    <property type="term" value="C:membrane"/>
    <property type="evidence" value="ECO:0007669"/>
    <property type="project" value="UniProtKB-SubCell"/>
</dbReference>
<keyword evidence="8" id="KW-1185">Reference proteome</keyword>
<dbReference type="InterPro" id="IPR050739">
    <property type="entry name" value="MFP"/>
</dbReference>
<gene>
    <name evidence="7" type="ORF">GCM10011348_11500</name>
</gene>
<proteinExistence type="predicted"/>
<keyword evidence="3" id="KW-1133">Transmembrane helix</keyword>
<evidence type="ECO:0000256" key="2">
    <source>
        <dbReference type="ARBA" id="ARBA00022692"/>
    </source>
</evidence>
<comment type="subcellular location">
    <subcellularLocation>
        <location evidence="1">Membrane</location>
        <topology evidence="1">Single-pass membrane protein</topology>
    </subcellularLocation>
</comment>
<reference evidence="7 8" key="1">
    <citation type="journal article" date="2014" name="Int. J. Syst. Evol. Microbiol.">
        <title>Complete genome sequence of Corynebacterium casei LMG S-19264T (=DSM 44701T), isolated from a smear-ripened cheese.</title>
        <authorList>
            <consortium name="US DOE Joint Genome Institute (JGI-PGF)"/>
            <person name="Walter F."/>
            <person name="Albersmeier A."/>
            <person name="Kalinowski J."/>
            <person name="Ruckert C."/>
        </authorList>
    </citation>
    <scope>NUCLEOTIDE SEQUENCE [LARGE SCALE GENOMIC DNA]</scope>
    <source>
        <strain evidence="7 8">CGMCC 1.7286</strain>
    </source>
</reference>
<sequence length="395" mass="44098">MSKGIDTRALRRQLGDPEVSLDSAWTRPLLWACMLSVFCLLAWAAWARVDEVARGQGTVIPTSRQQSVQSLEGGIVADILVQEGQVVEAGEPLVLLDQTRFHSVVQESRIKQRELKAAIARLEAEVFDEAQIAFPEGLEQEWPEIESERRLFEARRTRLQSALGSIREELAAATRQVEVVEALVRKKAVSEMELLKLRREVASMKGRLAELRNSFMQDAYAELVASRAELAVLEQTLVQQQDQLARTRLLSPVKGVVNNIAITTRGGVVAPGEEIMQITPLDDQLLIETRVLPQDVAFIAPQMSAAVKISAYDYSVYGWLEGKVVQISSDTLEESTPRGEEAFYRVLVKTDKNSLQHGGQSLPIKPGMIAVVDIRTRERSVLSYLVRPLSRLEFN</sequence>
<dbReference type="PRINTS" id="PR01490">
    <property type="entry name" value="RTXTOXIND"/>
</dbReference>
<organism evidence="7 8">
    <name type="scientific">Marinobacterium nitratireducens</name>
    <dbReference type="NCBI Taxonomy" id="518897"/>
    <lineage>
        <taxon>Bacteria</taxon>
        <taxon>Pseudomonadati</taxon>
        <taxon>Pseudomonadota</taxon>
        <taxon>Gammaproteobacteria</taxon>
        <taxon>Oceanospirillales</taxon>
        <taxon>Oceanospirillaceae</taxon>
        <taxon>Marinobacterium</taxon>
    </lineage>
</organism>
<keyword evidence="5" id="KW-0175">Coiled coil</keyword>
<dbReference type="AlphaFoldDB" id="A0A917Z9C7"/>
<dbReference type="InterPro" id="IPR058982">
    <property type="entry name" value="Beta-barrel_AprE"/>
</dbReference>
<keyword evidence="2" id="KW-0812">Transmembrane</keyword>
<evidence type="ECO:0000256" key="4">
    <source>
        <dbReference type="ARBA" id="ARBA00023136"/>
    </source>
</evidence>
<keyword evidence="4" id="KW-0472">Membrane</keyword>
<comment type="caution">
    <text evidence="7">The sequence shown here is derived from an EMBL/GenBank/DDBJ whole genome shotgun (WGS) entry which is preliminary data.</text>
</comment>
<evidence type="ECO:0000256" key="5">
    <source>
        <dbReference type="SAM" id="Coils"/>
    </source>
</evidence>
<evidence type="ECO:0000256" key="1">
    <source>
        <dbReference type="ARBA" id="ARBA00004167"/>
    </source>
</evidence>
<accession>A0A917Z9C7</accession>
<dbReference type="Gene3D" id="2.40.30.170">
    <property type="match status" value="1"/>
</dbReference>
<dbReference type="Proteomes" id="UP000599578">
    <property type="component" value="Unassembled WGS sequence"/>
</dbReference>
<evidence type="ECO:0000256" key="3">
    <source>
        <dbReference type="ARBA" id="ARBA00022989"/>
    </source>
</evidence>
<evidence type="ECO:0000313" key="8">
    <source>
        <dbReference type="Proteomes" id="UP000599578"/>
    </source>
</evidence>
<dbReference type="RefSeq" id="WP_188859318.1">
    <property type="nucleotide sequence ID" value="NZ_BMLT01000002.1"/>
</dbReference>
<evidence type="ECO:0000313" key="7">
    <source>
        <dbReference type="EMBL" id="GGO78770.1"/>
    </source>
</evidence>